<dbReference type="EMBL" id="LLXH01008176">
    <property type="protein sequence ID" value="PKC51175.1"/>
    <property type="molecule type" value="Genomic_DNA"/>
</dbReference>
<comment type="caution">
    <text evidence="2">The sequence shown here is derived from an EMBL/GenBank/DDBJ whole genome shotgun (WGS) entry which is preliminary data.</text>
</comment>
<organism evidence="2 3">
    <name type="scientific">Rhizophagus irregularis</name>
    <dbReference type="NCBI Taxonomy" id="588596"/>
    <lineage>
        <taxon>Eukaryota</taxon>
        <taxon>Fungi</taxon>
        <taxon>Fungi incertae sedis</taxon>
        <taxon>Mucoromycota</taxon>
        <taxon>Glomeromycotina</taxon>
        <taxon>Glomeromycetes</taxon>
        <taxon>Glomerales</taxon>
        <taxon>Glomeraceae</taxon>
        <taxon>Rhizophagus</taxon>
    </lineage>
</organism>
<evidence type="ECO:0000313" key="1">
    <source>
        <dbReference type="EMBL" id="PKC51175.1"/>
    </source>
</evidence>
<name>A0A2N0QJQ1_9GLOM</name>
<evidence type="ECO:0000313" key="3">
    <source>
        <dbReference type="Proteomes" id="UP000232688"/>
    </source>
</evidence>
<dbReference type="VEuPathDB" id="FungiDB:RhiirA1_484358"/>
<proteinExistence type="predicted"/>
<dbReference type="EMBL" id="LLXH01007960">
    <property type="protein sequence ID" value="PKC51276.1"/>
    <property type="molecule type" value="Genomic_DNA"/>
</dbReference>
<feature type="non-terminal residue" evidence="2">
    <location>
        <position position="1"/>
    </location>
</feature>
<dbReference type="Proteomes" id="UP000232688">
    <property type="component" value="Unassembled WGS sequence"/>
</dbReference>
<reference evidence="2 3" key="2">
    <citation type="submission" date="2017-10" db="EMBL/GenBank/DDBJ databases">
        <title>Genome analyses suggest a sexual origin of heterokaryosis in a supposedly ancient asexual fungus.</title>
        <authorList>
            <person name="Corradi N."/>
            <person name="Sedzielewska K."/>
            <person name="Noel J."/>
            <person name="Charron P."/>
            <person name="Farinelli L."/>
            <person name="Marton T."/>
            <person name="Kruger M."/>
            <person name="Pelin A."/>
            <person name="Brachmann A."/>
            <person name="Corradi N."/>
        </authorList>
    </citation>
    <scope>NUCLEOTIDE SEQUENCE [LARGE SCALE GENOMIC DNA]</scope>
    <source>
        <strain evidence="2 3">A1</strain>
    </source>
</reference>
<accession>A0A2N0QJQ1</accession>
<dbReference type="VEuPathDB" id="FungiDB:RhiirA1_484115"/>
<evidence type="ECO:0000313" key="2">
    <source>
        <dbReference type="EMBL" id="PKC51276.1"/>
    </source>
</evidence>
<dbReference type="AlphaFoldDB" id="A0A2N0QJQ1"/>
<reference evidence="2 3" key="1">
    <citation type="submission" date="2017-10" db="EMBL/GenBank/DDBJ databases">
        <title>Extensive intraspecific genome diversity in a model arbuscular mycorrhizal fungus.</title>
        <authorList>
            <person name="Chen E.C.H."/>
            <person name="Morin E."/>
            <person name="Baudet D."/>
            <person name="Noel J."/>
            <person name="Ndikumana S."/>
            <person name="Charron P."/>
            <person name="St-Onge C."/>
            <person name="Giorgi J."/>
            <person name="Grigoriev I.V."/>
            <person name="Roux C."/>
            <person name="Martin F.M."/>
            <person name="Corradi N."/>
        </authorList>
    </citation>
    <scope>NUCLEOTIDE SEQUENCE [LARGE SCALE GENOMIC DNA]</scope>
    <source>
        <strain evidence="2 3">A1</strain>
    </source>
</reference>
<gene>
    <name evidence="2" type="ORF">RhiirA1_484115</name>
    <name evidence="1" type="ORF">RhiirA1_484358</name>
</gene>
<sequence>FYFPTKKHILSQIQLKKIKENLSTSYNITDLNLNSLPKEGIMYGRMLTKNKYFIGSKWINKNNDWARINHTVKVQIEVDKWANFKYRESEFVTKTFYGIIEFFFLYEFNDQKEMLAYIQWTKPVTEDNVGVLLFSGFSYYDFIRVSAIDCCVGFFPLGNKYCIIDRDKDIAEISKD</sequence>
<dbReference type="VEuPathDB" id="FungiDB:RhiirFUN_012795"/>
<protein>
    <submittedName>
        <fullName evidence="2">Uncharacterized protein</fullName>
    </submittedName>
</protein>